<evidence type="ECO:0000313" key="3">
    <source>
        <dbReference type="Proteomes" id="UP000633263"/>
    </source>
</evidence>
<name>A0ABQ2CTW0_9GAMM</name>
<protein>
    <submittedName>
        <fullName evidence="2">Uncharacterized protein</fullName>
    </submittedName>
</protein>
<feature type="transmembrane region" description="Helical" evidence="1">
    <location>
        <begin position="21"/>
        <end position="41"/>
    </location>
</feature>
<keyword evidence="3" id="KW-1185">Reference proteome</keyword>
<dbReference type="Proteomes" id="UP000633263">
    <property type="component" value="Unassembled WGS sequence"/>
</dbReference>
<proteinExistence type="predicted"/>
<reference evidence="3" key="1">
    <citation type="journal article" date="2019" name="Int. J. Syst. Evol. Microbiol.">
        <title>The Global Catalogue of Microorganisms (GCM) 10K type strain sequencing project: providing services to taxonomists for standard genome sequencing and annotation.</title>
        <authorList>
            <consortium name="The Broad Institute Genomics Platform"/>
            <consortium name="The Broad Institute Genome Sequencing Center for Infectious Disease"/>
            <person name="Wu L."/>
            <person name="Ma J."/>
        </authorList>
    </citation>
    <scope>NUCLEOTIDE SEQUENCE [LARGE SCALE GENOMIC DNA]</scope>
    <source>
        <strain evidence="3">JCM 11590</strain>
    </source>
</reference>
<gene>
    <name evidence="2" type="ORF">GCM10009083_26150</name>
</gene>
<evidence type="ECO:0000256" key="1">
    <source>
        <dbReference type="SAM" id="Phobius"/>
    </source>
</evidence>
<keyword evidence="1" id="KW-0472">Membrane</keyword>
<sequence>MDNFCQNLIHWLSSMENWKDVATVLSGFSTVVIAGLTLFLWRENRAMRKAGSEPRLIAYYEPHPDGTGGLNIAIANVGTGPARNVCFQFLGSPEDFSRYNLQLDCTLRRGPISMIPQGEKLSLFFAVGHQLFKSKAGEEKPIPPFNIKLEWSTLQSSRKISSIFPLDVSPYAGLPGFVNKPPLIKIVDSLDEVGKQIGALKPLVGKLTHIIETTTLESEWVSKTKGNTEDI</sequence>
<comment type="caution">
    <text evidence="2">The sequence shown here is derived from an EMBL/GenBank/DDBJ whole genome shotgun (WGS) entry which is preliminary data.</text>
</comment>
<keyword evidence="1" id="KW-1133">Transmembrane helix</keyword>
<dbReference type="EMBL" id="BMNN01000007">
    <property type="protein sequence ID" value="GGJ07972.1"/>
    <property type="molecule type" value="Genomic_DNA"/>
</dbReference>
<accession>A0ABQ2CTW0</accession>
<organism evidence="2 3">
    <name type="scientific">Halopseudomonas pertucinogena</name>
    <dbReference type="NCBI Taxonomy" id="86175"/>
    <lineage>
        <taxon>Bacteria</taxon>
        <taxon>Pseudomonadati</taxon>
        <taxon>Pseudomonadota</taxon>
        <taxon>Gammaproteobacteria</taxon>
        <taxon>Pseudomonadales</taxon>
        <taxon>Pseudomonadaceae</taxon>
        <taxon>Halopseudomonas</taxon>
    </lineage>
</organism>
<keyword evidence="1" id="KW-0812">Transmembrane</keyword>
<evidence type="ECO:0000313" key="2">
    <source>
        <dbReference type="EMBL" id="GGJ07972.1"/>
    </source>
</evidence>